<name>A0A926D792_9FIRM</name>
<dbReference type="InterPro" id="IPR003772">
    <property type="entry name" value="YceD"/>
</dbReference>
<proteinExistence type="predicted"/>
<evidence type="ECO:0000313" key="1">
    <source>
        <dbReference type="EMBL" id="MBC8532981.1"/>
    </source>
</evidence>
<dbReference type="PANTHER" id="PTHR34374">
    <property type="entry name" value="LARGE RIBOSOMAL RNA SUBUNIT ACCUMULATION PROTEIN YCED HOMOLOG 1, CHLOROPLASTIC"/>
    <property type="match status" value="1"/>
</dbReference>
<reference evidence="1" key="1">
    <citation type="submission" date="2020-08" db="EMBL/GenBank/DDBJ databases">
        <title>Genome public.</title>
        <authorList>
            <person name="Liu C."/>
            <person name="Sun Q."/>
        </authorList>
    </citation>
    <scope>NUCLEOTIDE SEQUENCE</scope>
    <source>
        <strain evidence="1">NSJ-40</strain>
    </source>
</reference>
<gene>
    <name evidence="1" type="ORF">IAG03_02985</name>
</gene>
<dbReference type="Pfam" id="PF02620">
    <property type="entry name" value="YceD"/>
    <property type="match status" value="1"/>
</dbReference>
<dbReference type="PANTHER" id="PTHR34374:SF1">
    <property type="entry name" value="LARGE RIBOSOMAL RNA SUBUNIT ACCUMULATION PROTEIN YCED HOMOLOG 1, CHLOROPLASTIC"/>
    <property type="match status" value="1"/>
</dbReference>
<organism evidence="1 2">
    <name type="scientific">Yeguia hominis</name>
    <dbReference type="NCBI Taxonomy" id="2763662"/>
    <lineage>
        <taxon>Bacteria</taxon>
        <taxon>Bacillati</taxon>
        <taxon>Bacillota</taxon>
        <taxon>Clostridia</taxon>
        <taxon>Eubacteriales</taxon>
        <taxon>Yeguiaceae</taxon>
        <taxon>Yeguia</taxon>
    </lineage>
</organism>
<sequence length="167" mass="18898">MKLDLKPFFSNETEETLSFCDTVDFTDVEWNGVHPFVSPVQIKGTVSACAGAAALTAEVSYDFSMPCDRCAEMTLEHRKETFSHRLLLSEEEGEDDLYIRVTSPELDVSELVREDLLLALPTRHLCKPDCKGLCPVCGRNLNRGSCNCRKKVVDPRLEVLKNWIDRE</sequence>
<dbReference type="AlphaFoldDB" id="A0A926D792"/>
<comment type="caution">
    <text evidence="1">The sequence shown here is derived from an EMBL/GenBank/DDBJ whole genome shotgun (WGS) entry which is preliminary data.</text>
</comment>
<dbReference type="RefSeq" id="WP_249318259.1">
    <property type="nucleotide sequence ID" value="NZ_JACRSN010000003.1"/>
</dbReference>
<dbReference type="Proteomes" id="UP000651482">
    <property type="component" value="Unassembled WGS sequence"/>
</dbReference>
<protein>
    <submittedName>
        <fullName evidence="1">DUF177 domain-containing protein</fullName>
    </submittedName>
</protein>
<evidence type="ECO:0000313" key="2">
    <source>
        <dbReference type="Proteomes" id="UP000651482"/>
    </source>
</evidence>
<keyword evidence="2" id="KW-1185">Reference proteome</keyword>
<dbReference type="EMBL" id="JACRSN010000003">
    <property type="protein sequence ID" value="MBC8532981.1"/>
    <property type="molecule type" value="Genomic_DNA"/>
</dbReference>
<accession>A0A926D792</accession>